<dbReference type="InterPro" id="IPR008971">
    <property type="entry name" value="HSP40/DnaJ_pept-bd"/>
</dbReference>
<feature type="domain" description="CR-type" evidence="15">
    <location>
        <begin position="150"/>
        <end position="231"/>
    </location>
</feature>
<dbReference type="Gene3D" id="2.10.230.10">
    <property type="entry name" value="Heat shock protein DnaJ, cysteine-rich domain"/>
    <property type="match status" value="1"/>
</dbReference>
<dbReference type="FunFam" id="2.60.260.20:FF:000005">
    <property type="entry name" value="Chaperone protein dnaJ 1, mitochondrial"/>
    <property type="match status" value="1"/>
</dbReference>
<evidence type="ECO:0000256" key="9">
    <source>
        <dbReference type="ARBA" id="ARBA00053423"/>
    </source>
</evidence>
<dbReference type="Gene3D" id="2.60.260.20">
    <property type="entry name" value="Urease metallochaperone UreE, N-terminal domain"/>
    <property type="match status" value="2"/>
</dbReference>
<dbReference type="InterPro" id="IPR001623">
    <property type="entry name" value="DnaJ_domain"/>
</dbReference>
<dbReference type="InterPro" id="IPR001305">
    <property type="entry name" value="HSP_DnaJ_Cys-rich_dom"/>
</dbReference>
<dbReference type="GO" id="GO:0005737">
    <property type="term" value="C:cytoplasm"/>
    <property type="evidence" value="ECO:0007669"/>
    <property type="project" value="UniProtKB-SubCell"/>
</dbReference>
<dbReference type="SMART" id="SM00271">
    <property type="entry name" value="DnaJ"/>
    <property type="match status" value="1"/>
</dbReference>
<dbReference type="FunFam" id="2.10.230.10:FF:000002">
    <property type="entry name" value="Molecular chaperone DnaJ"/>
    <property type="match status" value="1"/>
</dbReference>
<evidence type="ECO:0000313" key="17">
    <source>
        <dbReference type="Proteomes" id="UP000266389"/>
    </source>
</evidence>
<evidence type="ECO:0000256" key="10">
    <source>
        <dbReference type="ARBA" id="ARBA00061004"/>
    </source>
</evidence>
<dbReference type="EMBL" id="PHFL01000068">
    <property type="protein sequence ID" value="RFM23211.1"/>
    <property type="molecule type" value="Genomic_DNA"/>
</dbReference>
<dbReference type="GO" id="GO:0042026">
    <property type="term" value="P:protein refolding"/>
    <property type="evidence" value="ECO:0007669"/>
    <property type="project" value="TreeGrafter"/>
</dbReference>
<keyword evidence="1 12" id="KW-0963">Cytoplasm</keyword>
<dbReference type="PROSITE" id="PS50076">
    <property type="entry name" value="DNAJ_2"/>
    <property type="match status" value="1"/>
</dbReference>
<evidence type="ECO:0000259" key="15">
    <source>
        <dbReference type="PROSITE" id="PS51188"/>
    </source>
</evidence>
<dbReference type="Proteomes" id="UP000266389">
    <property type="component" value="Unassembled WGS sequence"/>
</dbReference>
<dbReference type="Gene3D" id="1.10.287.110">
    <property type="entry name" value="DnaJ domain"/>
    <property type="match status" value="1"/>
</dbReference>
<feature type="binding site" evidence="12">
    <location>
        <position position="182"/>
    </location>
    <ligand>
        <name>Zn(2+)</name>
        <dbReference type="ChEBI" id="CHEBI:29105"/>
        <label>2</label>
    </ligand>
</feature>
<dbReference type="PROSITE" id="PS00636">
    <property type="entry name" value="DNAJ_1"/>
    <property type="match status" value="1"/>
</dbReference>
<comment type="domain">
    <text evidence="12">The J domain is necessary and sufficient to stimulate DnaK ATPase activity. Zinc center 1 plays an important role in the autonomous, DnaK-independent chaperone activity of DnaJ. Zinc center 2 is essential for interaction with DnaK and for DnaJ activity.</text>
</comment>
<accession>A0A395LXJ5</accession>
<keyword evidence="2 12" id="KW-0235">DNA replication</keyword>
<dbReference type="PANTHER" id="PTHR43096:SF48">
    <property type="entry name" value="CHAPERONE PROTEIN DNAJ"/>
    <property type="match status" value="1"/>
</dbReference>
<evidence type="ECO:0000256" key="13">
    <source>
        <dbReference type="PROSITE-ProRule" id="PRU00546"/>
    </source>
</evidence>
<evidence type="ECO:0000256" key="8">
    <source>
        <dbReference type="ARBA" id="ARBA00023186"/>
    </source>
</evidence>
<dbReference type="Pfam" id="PF00684">
    <property type="entry name" value="DnaJ_CXXCXGXG"/>
    <property type="match status" value="1"/>
</dbReference>
<comment type="similarity">
    <text evidence="10 12">Belongs to the DnaJ family.</text>
</comment>
<evidence type="ECO:0000256" key="11">
    <source>
        <dbReference type="ARBA" id="ARBA00067609"/>
    </source>
</evidence>
<keyword evidence="8 12" id="KW-0143">Chaperone</keyword>
<dbReference type="SUPFAM" id="SSF49493">
    <property type="entry name" value="HSP40/DnaJ peptide-binding domain"/>
    <property type="match status" value="2"/>
</dbReference>
<keyword evidence="4 12" id="KW-0677">Repeat</keyword>
<keyword evidence="5 12" id="KW-0863">Zinc-finger</keyword>
<dbReference type="CDD" id="cd10719">
    <property type="entry name" value="DnaJ_zf"/>
    <property type="match status" value="1"/>
</dbReference>
<dbReference type="GO" id="GO:0005524">
    <property type="term" value="F:ATP binding"/>
    <property type="evidence" value="ECO:0007669"/>
    <property type="project" value="InterPro"/>
</dbReference>
<dbReference type="InterPro" id="IPR002939">
    <property type="entry name" value="DnaJ_C"/>
</dbReference>
<dbReference type="InterPro" id="IPR018253">
    <property type="entry name" value="DnaJ_domain_CS"/>
</dbReference>
<comment type="function">
    <text evidence="9 12">Participates actively in the response to hyperosmotic and heat shock by preventing the aggregation of stress-denatured proteins and by disaggregating proteins, also in an autonomous, DnaK-independent fashion. Unfolded proteins bind initially to DnaJ; upon interaction with the DnaJ-bound protein, DnaK hydrolyzes its bound ATP, resulting in the formation of a stable complex. GrpE releases ADP from DnaK; ATP binding to DnaK triggers the release of the substrate protein, thus completing the reaction cycle. Several rounds of ATP-dependent interactions between DnaJ, DnaK and GrpE are required for fully efficient folding. Also involved, together with DnaK and GrpE, in the DNA replication of plasmids through activation of initiation proteins.</text>
</comment>
<feature type="repeat" description="CXXCXGXG motif" evidence="12">
    <location>
        <begin position="205"/>
        <end position="212"/>
    </location>
</feature>
<dbReference type="InterPro" id="IPR012724">
    <property type="entry name" value="DnaJ"/>
</dbReference>
<dbReference type="PROSITE" id="PS51188">
    <property type="entry name" value="ZF_CR"/>
    <property type="match status" value="1"/>
</dbReference>
<feature type="domain" description="J" evidence="14">
    <location>
        <begin position="4"/>
        <end position="69"/>
    </location>
</feature>
<keyword evidence="7 12" id="KW-0346">Stress response</keyword>
<dbReference type="PRINTS" id="PR00625">
    <property type="entry name" value="JDOMAIN"/>
</dbReference>
<evidence type="ECO:0000256" key="12">
    <source>
        <dbReference type="HAMAP-Rule" id="MF_01152"/>
    </source>
</evidence>
<dbReference type="SUPFAM" id="SSF46565">
    <property type="entry name" value="Chaperone J-domain"/>
    <property type="match status" value="1"/>
</dbReference>
<feature type="binding site" evidence="12">
    <location>
        <position position="205"/>
    </location>
    <ligand>
        <name>Zn(2+)</name>
        <dbReference type="ChEBI" id="CHEBI:29105"/>
        <label>2</label>
    </ligand>
</feature>
<feature type="zinc finger region" description="CR-type" evidence="13">
    <location>
        <begin position="150"/>
        <end position="231"/>
    </location>
</feature>
<sequence length="390" mass="42750">MKRDYYEVLGVKRGASLDEIKKSYRRLAMQYHPDRNPGDKSAEEKFKEINEAYEVLSDEEKRRRYDQFGHAGVGTSAASDGNPFAGRAQDMSDIFSAFSDIFSGFGTGSQFEDIFGGATRSRSQRRRSAGIPGSDLKLTLKLTLEEIANGVEKTLKVKKLVKCEACNGTGSKNGQYDICPTCQGTGEVRQVSRTMFGQFVSVTTCPTCQGEGRVVRDKCPVCQGEGRVQGEVTIKVNIPAGVANGNYIPLRGQGNAGIRGGAAGDLIVVIEELPHRYFTRQDDDIIYDLFISFPDAVLGTKVEVPTLGGKETIEIPPGTQPGKVIRLYGKGIGHLNASGRGDELIRINIHIPTKLSAHDREILRQLQKSDTFSPPRNGKSFFEKAKDIFS</sequence>
<evidence type="ECO:0000256" key="4">
    <source>
        <dbReference type="ARBA" id="ARBA00022737"/>
    </source>
</evidence>
<evidence type="ECO:0000256" key="5">
    <source>
        <dbReference type="ARBA" id="ARBA00022771"/>
    </source>
</evidence>
<dbReference type="GO" id="GO:0031072">
    <property type="term" value="F:heat shock protein binding"/>
    <property type="evidence" value="ECO:0007669"/>
    <property type="project" value="InterPro"/>
</dbReference>
<evidence type="ECO:0000256" key="1">
    <source>
        <dbReference type="ARBA" id="ARBA00022490"/>
    </source>
</evidence>
<evidence type="ECO:0000259" key="14">
    <source>
        <dbReference type="PROSITE" id="PS50076"/>
    </source>
</evidence>
<protein>
    <recommendedName>
        <fullName evidence="11 12">Chaperone protein DnaJ</fullName>
    </recommendedName>
</protein>
<keyword evidence="3 12" id="KW-0479">Metal-binding</keyword>
<organism evidence="16 17">
    <name type="scientific">Candidatus Thermochlorobacter aerophilus</name>
    <dbReference type="NCBI Taxonomy" id="1868324"/>
    <lineage>
        <taxon>Bacteria</taxon>
        <taxon>Pseudomonadati</taxon>
        <taxon>Chlorobiota</taxon>
        <taxon>Chlorobiia</taxon>
        <taxon>Chlorobiales</taxon>
        <taxon>Candidatus Thermochlorobacteriaceae</taxon>
        <taxon>Candidatus Thermochlorobacter</taxon>
    </lineage>
</organism>
<dbReference type="PANTHER" id="PTHR43096">
    <property type="entry name" value="DNAJ HOMOLOG 1, MITOCHONDRIAL-RELATED"/>
    <property type="match status" value="1"/>
</dbReference>
<feature type="repeat" description="CXXCXGXG motif" evidence="12">
    <location>
        <begin position="179"/>
        <end position="186"/>
    </location>
</feature>
<evidence type="ECO:0000256" key="2">
    <source>
        <dbReference type="ARBA" id="ARBA00022705"/>
    </source>
</evidence>
<evidence type="ECO:0000256" key="3">
    <source>
        <dbReference type="ARBA" id="ARBA00022723"/>
    </source>
</evidence>
<reference evidence="16 17" key="1">
    <citation type="journal article" date="2011" name="ISME J.">
        <title>Community ecology of hot spring cyanobacterial mats: predominant populations and their functional potential.</title>
        <authorList>
            <person name="Klatt C.G."/>
            <person name="Wood J.M."/>
            <person name="Rusch D.B."/>
            <person name="Bateson M.M."/>
            <person name="Hamamura N."/>
            <person name="Heidelberg J.F."/>
            <person name="Grossman A.R."/>
            <person name="Bhaya D."/>
            <person name="Cohan F.M."/>
            <person name="Kuhl M."/>
            <person name="Bryant D.A."/>
            <person name="Ward D.M."/>
        </authorList>
    </citation>
    <scope>NUCLEOTIDE SEQUENCE [LARGE SCALE GENOMIC DNA]</scope>
    <source>
        <strain evidence="16">OS</strain>
    </source>
</reference>
<comment type="subunit">
    <text evidence="12">Homodimer.</text>
</comment>
<feature type="binding site" evidence="12">
    <location>
        <position position="219"/>
    </location>
    <ligand>
        <name>Zn(2+)</name>
        <dbReference type="ChEBI" id="CHEBI:29105"/>
        <label>1</label>
    </ligand>
</feature>
<dbReference type="Pfam" id="PF01556">
    <property type="entry name" value="DnaJ_C"/>
    <property type="match status" value="1"/>
</dbReference>
<proteinExistence type="inferred from homology"/>
<comment type="cofactor">
    <cofactor evidence="12">
        <name>Zn(2+)</name>
        <dbReference type="ChEBI" id="CHEBI:29105"/>
    </cofactor>
    <text evidence="12">Binds 2 Zn(2+) ions per monomer.</text>
</comment>
<comment type="caution">
    <text evidence="16">The sequence shown here is derived from an EMBL/GenBank/DDBJ whole genome shotgun (WGS) entry which is preliminary data.</text>
</comment>
<feature type="binding site" evidence="12">
    <location>
        <position position="163"/>
    </location>
    <ligand>
        <name>Zn(2+)</name>
        <dbReference type="ChEBI" id="CHEBI:29105"/>
        <label>1</label>
    </ligand>
</feature>
<feature type="repeat" description="CXXCXGXG motif" evidence="12">
    <location>
        <begin position="219"/>
        <end position="226"/>
    </location>
</feature>
<feature type="binding site" evidence="12">
    <location>
        <position position="222"/>
    </location>
    <ligand>
        <name>Zn(2+)</name>
        <dbReference type="ChEBI" id="CHEBI:29105"/>
        <label>1</label>
    </ligand>
</feature>
<dbReference type="NCBIfam" id="NF010874">
    <property type="entry name" value="PRK14281.1"/>
    <property type="match status" value="1"/>
</dbReference>
<dbReference type="NCBIfam" id="NF008035">
    <property type="entry name" value="PRK10767.1"/>
    <property type="match status" value="1"/>
</dbReference>
<dbReference type="GO" id="GO:0051082">
    <property type="term" value="F:unfolded protein binding"/>
    <property type="evidence" value="ECO:0007669"/>
    <property type="project" value="UniProtKB-UniRule"/>
</dbReference>
<dbReference type="InterPro" id="IPR036869">
    <property type="entry name" value="J_dom_sf"/>
</dbReference>
<dbReference type="FunFam" id="1.10.287.110:FF:000034">
    <property type="entry name" value="Chaperone protein DnaJ"/>
    <property type="match status" value="1"/>
</dbReference>
<dbReference type="InterPro" id="IPR036410">
    <property type="entry name" value="HSP_DnaJ_Cys-rich_dom_sf"/>
</dbReference>
<name>A0A395LXJ5_9BACT</name>
<dbReference type="HAMAP" id="MF_01152">
    <property type="entry name" value="DnaJ"/>
    <property type="match status" value="1"/>
</dbReference>
<feature type="binding site" evidence="12">
    <location>
        <position position="166"/>
    </location>
    <ligand>
        <name>Zn(2+)</name>
        <dbReference type="ChEBI" id="CHEBI:29105"/>
        <label>1</label>
    </ligand>
</feature>
<dbReference type="GO" id="GO:0006260">
    <property type="term" value="P:DNA replication"/>
    <property type="evidence" value="ECO:0007669"/>
    <property type="project" value="UniProtKB-KW"/>
</dbReference>
<feature type="binding site" evidence="12">
    <location>
        <position position="179"/>
    </location>
    <ligand>
        <name>Zn(2+)</name>
        <dbReference type="ChEBI" id="CHEBI:29105"/>
        <label>2</label>
    </ligand>
</feature>
<feature type="binding site" evidence="12">
    <location>
        <position position="208"/>
    </location>
    <ligand>
        <name>Zn(2+)</name>
        <dbReference type="ChEBI" id="CHEBI:29105"/>
        <label>2</label>
    </ligand>
</feature>
<dbReference type="CDD" id="cd10747">
    <property type="entry name" value="DnaJ_C"/>
    <property type="match status" value="1"/>
</dbReference>
<dbReference type="AlphaFoldDB" id="A0A395LXJ5"/>
<evidence type="ECO:0000256" key="7">
    <source>
        <dbReference type="ARBA" id="ARBA00023016"/>
    </source>
</evidence>
<dbReference type="GO" id="GO:0008270">
    <property type="term" value="F:zinc ion binding"/>
    <property type="evidence" value="ECO:0007669"/>
    <property type="project" value="UniProtKB-UniRule"/>
</dbReference>
<dbReference type="GO" id="GO:0009408">
    <property type="term" value="P:response to heat"/>
    <property type="evidence" value="ECO:0007669"/>
    <property type="project" value="InterPro"/>
</dbReference>
<evidence type="ECO:0000256" key="6">
    <source>
        <dbReference type="ARBA" id="ARBA00022833"/>
    </source>
</evidence>
<dbReference type="NCBIfam" id="TIGR02349">
    <property type="entry name" value="DnaJ_bact"/>
    <property type="match status" value="1"/>
</dbReference>
<dbReference type="SUPFAM" id="SSF57938">
    <property type="entry name" value="DnaJ/Hsp40 cysteine-rich domain"/>
    <property type="match status" value="1"/>
</dbReference>
<comment type="subcellular location">
    <subcellularLocation>
        <location evidence="12">Cytoplasm</location>
    </subcellularLocation>
</comment>
<dbReference type="Pfam" id="PF00226">
    <property type="entry name" value="DnaJ"/>
    <property type="match status" value="1"/>
</dbReference>
<dbReference type="CDD" id="cd06257">
    <property type="entry name" value="DnaJ"/>
    <property type="match status" value="1"/>
</dbReference>
<feature type="repeat" description="CXXCXGXG motif" evidence="12">
    <location>
        <begin position="163"/>
        <end position="170"/>
    </location>
</feature>
<keyword evidence="6 12" id="KW-0862">Zinc</keyword>
<evidence type="ECO:0000313" key="16">
    <source>
        <dbReference type="EMBL" id="RFM23211.1"/>
    </source>
</evidence>
<gene>
    <name evidence="12 16" type="primary">dnaJ</name>
    <name evidence="16" type="ORF">D0433_12055</name>
</gene>